<evidence type="ECO:0000259" key="1">
    <source>
        <dbReference type="PROSITE" id="PS50878"/>
    </source>
</evidence>
<dbReference type="EMBL" id="DF848219">
    <property type="protein sequence ID" value="GAT53353.1"/>
    <property type="molecule type" value="Genomic_DNA"/>
</dbReference>
<evidence type="ECO:0008006" key="5">
    <source>
        <dbReference type="Google" id="ProtNLM"/>
    </source>
</evidence>
<dbReference type="InterPro" id="IPR043502">
    <property type="entry name" value="DNA/RNA_pol_sf"/>
</dbReference>
<dbReference type="PROSITE" id="PS50879">
    <property type="entry name" value="RNASE_H_1"/>
    <property type="match status" value="1"/>
</dbReference>
<protein>
    <recommendedName>
        <fullName evidence="5">RNase H type-1 domain-containing protein</fullName>
    </recommendedName>
</protein>
<dbReference type="Gene3D" id="3.30.420.10">
    <property type="entry name" value="Ribonuclease H-like superfamily/Ribonuclease H"/>
    <property type="match status" value="1"/>
</dbReference>
<keyword evidence="4" id="KW-1185">Reference proteome</keyword>
<evidence type="ECO:0000313" key="3">
    <source>
        <dbReference type="EMBL" id="GAT53353.1"/>
    </source>
</evidence>
<name>A0ABQ0LQG9_MYCCL</name>
<reference evidence="3" key="1">
    <citation type="submission" date="2014-09" db="EMBL/GenBank/DDBJ databases">
        <title>Genome sequence of the luminous mushroom Mycena chlorophos for searching fungal bioluminescence genes.</title>
        <authorList>
            <person name="Tanaka Y."/>
            <person name="Kasuga D."/>
            <person name="Oba Y."/>
            <person name="Hase S."/>
            <person name="Sato K."/>
            <person name="Oba Y."/>
            <person name="Sakakibara Y."/>
        </authorList>
    </citation>
    <scope>NUCLEOTIDE SEQUENCE</scope>
</reference>
<dbReference type="InterPro" id="IPR002156">
    <property type="entry name" value="RNaseH_domain"/>
</dbReference>
<dbReference type="Pfam" id="PF00078">
    <property type="entry name" value="RVT_1"/>
    <property type="match status" value="1"/>
</dbReference>
<organism evidence="3 4">
    <name type="scientific">Mycena chlorophos</name>
    <name type="common">Agaric fungus</name>
    <name type="synonym">Agaricus chlorophos</name>
    <dbReference type="NCBI Taxonomy" id="658473"/>
    <lineage>
        <taxon>Eukaryota</taxon>
        <taxon>Fungi</taxon>
        <taxon>Dikarya</taxon>
        <taxon>Basidiomycota</taxon>
        <taxon>Agaricomycotina</taxon>
        <taxon>Agaricomycetes</taxon>
        <taxon>Agaricomycetidae</taxon>
        <taxon>Agaricales</taxon>
        <taxon>Marasmiineae</taxon>
        <taxon>Mycenaceae</taxon>
        <taxon>Mycena</taxon>
    </lineage>
</organism>
<accession>A0ABQ0LQG9</accession>
<dbReference type="InterPro" id="IPR000477">
    <property type="entry name" value="RT_dom"/>
</dbReference>
<dbReference type="PROSITE" id="PS50878">
    <property type="entry name" value="RT_POL"/>
    <property type="match status" value="1"/>
</dbReference>
<dbReference type="Gene3D" id="3.60.10.10">
    <property type="entry name" value="Endonuclease/exonuclease/phosphatase"/>
    <property type="match status" value="1"/>
</dbReference>
<feature type="domain" description="Reverse transcriptase" evidence="1">
    <location>
        <begin position="384"/>
        <end position="645"/>
    </location>
</feature>
<proteinExistence type="predicted"/>
<dbReference type="SUPFAM" id="SSF53098">
    <property type="entry name" value="Ribonuclease H-like"/>
    <property type="match status" value="1"/>
</dbReference>
<feature type="domain" description="RNase H type-1" evidence="2">
    <location>
        <begin position="178"/>
        <end position="322"/>
    </location>
</feature>
<dbReference type="InterPro" id="IPR036691">
    <property type="entry name" value="Endo/exonu/phosph_ase_sf"/>
</dbReference>
<dbReference type="InterPro" id="IPR012337">
    <property type="entry name" value="RNaseH-like_sf"/>
</dbReference>
<dbReference type="PANTHER" id="PTHR19446">
    <property type="entry name" value="REVERSE TRANSCRIPTASES"/>
    <property type="match status" value="1"/>
</dbReference>
<dbReference type="SUPFAM" id="SSF56219">
    <property type="entry name" value="DNase I-like"/>
    <property type="match status" value="1"/>
</dbReference>
<gene>
    <name evidence="3" type="ORF">MCHLO_10313</name>
</gene>
<dbReference type="Pfam" id="PF00075">
    <property type="entry name" value="RNase_H"/>
    <property type="match status" value="1"/>
</dbReference>
<dbReference type="InterPro" id="IPR036397">
    <property type="entry name" value="RNaseH_sf"/>
</dbReference>
<dbReference type="Proteomes" id="UP000815677">
    <property type="component" value="Unassembled WGS sequence"/>
</dbReference>
<dbReference type="SUPFAM" id="SSF56672">
    <property type="entry name" value="DNA/RNA polymerases"/>
    <property type="match status" value="1"/>
</dbReference>
<evidence type="ECO:0000259" key="2">
    <source>
        <dbReference type="PROSITE" id="PS50879"/>
    </source>
</evidence>
<evidence type="ECO:0000313" key="4">
    <source>
        <dbReference type="Proteomes" id="UP000815677"/>
    </source>
</evidence>
<sequence>MRCDYREWQEIHPWRLYLALLANLAAKGHRVSSHGDLNARPGLEVPDFDQHPPRVVEDLELKPRGKELVDVCTHNRYIIINGCSSIAGEHGGFTFYHHADTSIPGYCSTIDFTIVSLSLLDRVERMDVLNKTRHSGHCATISALHIPAQPMNGRRRRDLEPRMETALDLRLKDLLASSMNKDEWNVHRYSAYYDITTTTIGKRCMPMARALSLENRGRRPARAFTLARGASGLFAILVVVADTPLQYALNIRTDSLYAIKTIAHLGPKLAQMGWRGPNGDILAAIQHHIRRRLCRVVFHWVKGHSGNEGNENADTLAKEAAAAIPTPFAPSIYPELNEPVTVEDIEAVKALWDEKTGSAAGIDHATYPQVIPIDNAELSTFLNVCMDECDAPGACSQAILSSVPKPGKDPRTTDGYRGIALQSTVYKAWSGAYTKRLSGVVEKAGILPPNQNGFRAGFRTYNNVFILRTMIDKSEAAGEPLYVTFVDISSMFPSINHNALWLVMDQLSLTGRYFDFTRKMYQDMSIVVAHGGRVSEEWKSLCGVLMGDPPSPMLWNLFLLTFKPEADPDDVSLAGMFLRYLAHADDLALMSRTVAGLQRLLRLLECRCRLVFLIANGLKSAGMVFGRIPADSPQLQTLSFGGSDVPWVMDHKFVGITFQSGMRDIHLVHWEVSD</sequence>
<dbReference type="CDD" id="cd01650">
    <property type="entry name" value="RT_nLTR_like"/>
    <property type="match status" value="1"/>
</dbReference>